<evidence type="ECO:0000313" key="2">
    <source>
        <dbReference type="Proteomes" id="UP000008144"/>
    </source>
</evidence>
<dbReference type="EMBL" id="EAAA01001228">
    <property type="status" value="NOT_ANNOTATED_CDS"/>
    <property type="molecule type" value="Genomic_DNA"/>
</dbReference>
<proteinExistence type="predicted"/>
<dbReference type="InParanoid" id="H2XK97"/>
<reference evidence="2" key="1">
    <citation type="journal article" date="2002" name="Science">
        <title>The draft genome of Ciona intestinalis: insights into chordate and vertebrate origins.</title>
        <authorList>
            <person name="Dehal P."/>
            <person name="Satou Y."/>
            <person name="Campbell R.K."/>
            <person name="Chapman J."/>
            <person name="Degnan B."/>
            <person name="De Tomaso A."/>
            <person name="Davidson B."/>
            <person name="Di Gregorio A."/>
            <person name="Gelpke M."/>
            <person name="Goodstein D.M."/>
            <person name="Harafuji N."/>
            <person name="Hastings K.E."/>
            <person name="Ho I."/>
            <person name="Hotta K."/>
            <person name="Huang W."/>
            <person name="Kawashima T."/>
            <person name="Lemaire P."/>
            <person name="Martinez D."/>
            <person name="Meinertzhagen I.A."/>
            <person name="Necula S."/>
            <person name="Nonaka M."/>
            <person name="Putnam N."/>
            <person name="Rash S."/>
            <person name="Saiga H."/>
            <person name="Satake M."/>
            <person name="Terry A."/>
            <person name="Yamada L."/>
            <person name="Wang H.G."/>
            <person name="Awazu S."/>
            <person name="Azumi K."/>
            <person name="Boore J."/>
            <person name="Branno M."/>
            <person name="Chin-Bow S."/>
            <person name="DeSantis R."/>
            <person name="Doyle S."/>
            <person name="Francino P."/>
            <person name="Keys D.N."/>
            <person name="Haga S."/>
            <person name="Hayashi H."/>
            <person name="Hino K."/>
            <person name="Imai K.S."/>
            <person name="Inaba K."/>
            <person name="Kano S."/>
            <person name="Kobayashi K."/>
            <person name="Kobayashi M."/>
            <person name="Lee B.I."/>
            <person name="Makabe K.W."/>
            <person name="Manohar C."/>
            <person name="Matassi G."/>
            <person name="Medina M."/>
            <person name="Mochizuki Y."/>
            <person name="Mount S."/>
            <person name="Morishita T."/>
            <person name="Miura S."/>
            <person name="Nakayama A."/>
            <person name="Nishizaka S."/>
            <person name="Nomoto H."/>
            <person name="Ohta F."/>
            <person name="Oishi K."/>
            <person name="Rigoutsos I."/>
            <person name="Sano M."/>
            <person name="Sasaki A."/>
            <person name="Sasakura Y."/>
            <person name="Shoguchi E."/>
            <person name="Shin-i T."/>
            <person name="Spagnuolo A."/>
            <person name="Stainier D."/>
            <person name="Suzuki M.M."/>
            <person name="Tassy O."/>
            <person name="Takatori N."/>
            <person name="Tokuoka M."/>
            <person name="Yagi K."/>
            <person name="Yoshizaki F."/>
            <person name="Wada S."/>
            <person name="Zhang C."/>
            <person name="Hyatt P.D."/>
            <person name="Larimer F."/>
            <person name="Detter C."/>
            <person name="Doggett N."/>
            <person name="Glavina T."/>
            <person name="Hawkins T."/>
            <person name="Richardson P."/>
            <person name="Lucas S."/>
            <person name="Kohara Y."/>
            <person name="Levine M."/>
            <person name="Satoh N."/>
            <person name="Rokhsar D.S."/>
        </authorList>
    </citation>
    <scope>NUCLEOTIDE SEQUENCE [LARGE SCALE GENOMIC DNA]</scope>
</reference>
<organism evidence="1 2">
    <name type="scientific">Ciona intestinalis</name>
    <name type="common">Transparent sea squirt</name>
    <name type="synonym">Ascidia intestinalis</name>
    <dbReference type="NCBI Taxonomy" id="7719"/>
    <lineage>
        <taxon>Eukaryota</taxon>
        <taxon>Metazoa</taxon>
        <taxon>Chordata</taxon>
        <taxon>Tunicata</taxon>
        <taxon>Ascidiacea</taxon>
        <taxon>Phlebobranchia</taxon>
        <taxon>Cionidae</taxon>
        <taxon>Ciona</taxon>
    </lineage>
</organism>
<evidence type="ECO:0000313" key="1">
    <source>
        <dbReference type="Ensembl" id="ENSCINP00000030079.1"/>
    </source>
</evidence>
<dbReference type="AlphaFoldDB" id="H2XK97"/>
<dbReference type="Proteomes" id="UP000008144">
    <property type="component" value="Chromosome 14"/>
</dbReference>
<dbReference type="Ensembl" id="ENSCINT00000031596.1">
    <property type="protein sequence ID" value="ENSCINP00000030079.1"/>
    <property type="gene ID" value="ENSCING00000018324.1"/>
</dbReference>
<protein>
    <submittedName>
        <fullName evidence="1">Uncharacterized protein</fullName>
    </submittedName>
</protein>
<dbReference type="EMBL" id="EAAA01001227">
    <property type="status" value="NOT_ANNOTATED_CDS"/>
    <property type="molecule type" value="Genomic_DNA"/>
</dbReference>
<name>H2XK97_CIOIN</name>
<reference evidence="1" key="3">
    <citation type="submission" date="2025-08" db="UniProtKB">
        <authorList>
            <consortium name="Ensembl"/>
        </authorList>
    </citation>
    <scope>IDENTIFICATION</scope>
</reference>
<sequence>MTHSVRCSLPTAQTCSNHYYVDVCL</sequence>
<reference evidence="1" key="4">
    <citation type="submission" date="2025-09" db="UniProtKB">
        <authorList>
            <consortium name="Ensembl"/>
        </authorList>
    </citation>
    <scope>IDENTIFICATION</scope>
</reference>
<accession>H2XK97</accession>
<reference evidence="1" key="2">
    <citation type="journal article" date="2008" name="Genome Biol.">
        <title>Improved genome assembly and evidence-based global gene model set for the chordate Ciona intestinalis: new insight into intron and operon populations.</title>
        <authorList>
            <person name="Satou Y."/>
            <person name="Mineta K."/>
            <person name="Ogasawara M."/>
            <person name="Sasakura Y."/>
            <person name="Shoguchi E."/>
            <person name="Ueno K."/>
            <person name="Yamada L."/>
            <person name="Matsumoto J."/>
            <person name="Wasserscheid J."/>
            <person name="Dewar K."/>
            <person name="Wiley G.B."/>
            <person name="Macmil S.L."/>
            <person name="Roe B.A."/>
            <person name="Zeller R.W."/>
            <person name="Hastings K.E."/>
            <person name="Lemaire P."/>
            <person name="Lindquist E."/>
            <person name="Endo T."/>
            <person name="Hotta K."/>
            <person name="Inaba K."/>
        </authorList>
    </citation>
    <scope>NUCLEOTIDE SEQUENCE [LARGE SCALE GENOMIC DNA]</scope>
    <source>
        <strain evidence="1">wild type</strain>
    </source>
</reference>
<keyword evidence="2" id="KW-1185">Reference proteome</keyword>
<dbReference type="HOGENOM" id="CLU_3419357_0_0_1"/>